<dbReference type="Proteomes" id="UP000231134">
    <property type="component" value="Unassembled WGS sequence"/>
</dbReference>
<organism evidence="2 3">
    <name type="scientific">Hallerella succinigenes</name>
    <dbReference type="NCBI Taxonomy" id="1896222"/>
    <lineage>
        <taxon>Bacteria</taxon>
        <taxon>Pseudomonadati</taxon>
        <taxon>Fibrobacterota</taxon>
        <taxon>Fibrobacteria</taxon>
        <taxon>Fibrobacterales</taxon>
        <taxon>Fibrobacteraceae</taxon>
        <taxon>Hallerella</taxon>
    </lineage>
</organism>
<keyword evidence="3" id="KW-1185">Reference proteome</keyword>
<sequence length="328" mass="37297">MLGWILLVATMILILIVLMEISRNNHRREVGRMFATEKFEEKIKPLNLSEKEQDMLERLVRQSSFSNKDSILNSPLLFEEAVNFVYKLNGGAEKISPADRHLISTLRKKLGHLDKAAQYSCISTRQFALGKEATLLLPKGKGVEQTVHTKINFMNEVYWGVLKKDVFFAESLVGEKVQVRLNIPGEAVYSAKVSVAGVSQNTLLLQHSTKLHKEQLRRWLRLAVRFPVHLAFGEKQMDGYLVDLSAGGILLTLPEQVPENSLVYIRFNLPGFGEENLQIRILRQLHQGQINEKAGGIDHSASFIGDFSETQERVLQYIFQERRAQKVS</sequence>
<evidence type="ECO:0000313" key="2">
    <source>
        <dbReference type="EMBL" id="PJJ40546.1"/>
    </source>
</evidence>
<dbReference type="InterPro" id="IPR009875">
    <property type="entry name" value="PilZ_domain"/>
</dbReference>
<reference evidence="2 3" key="1">
    <citation type="submission" date="2017-11" db="EMBL/GenBank/DDBJ databases">
        <title>Animal gut microbial communities from fecal samples from Wisconsin, USA.</title>
        <authorList>
            <person name="Neumann A."/>
        </authorList>
    </citation>
    <scope>NUCLEOTIDE SEQUENCE [LARGE SCALE GENOMIC DNA]</scope>
    <source>
        <strain evidence="2 3">UWS3</strain>
    </source>
</reference>
<comment type="caution">
    <text evidence="2">The sequence shown here is derived from an EMBL/GenBank/DDBJ whole genome shotgun (WGS) entry which is preliminary data.</text>
</comment>
<protein>
    <submittedName>
        <fullName evidence="2">PilZ domain-containing protein</fullName>
    </submittedName>
</protein>
<dbReference type="EMBL" id="PGEX01000001">
    <property type="protein sequence ID" value="PJJ40546.1"/>
    <property type="molecule type" value="Genomic_DNA"/>
</dbReference>
<accession>A0A2M9A497</accession>
<evidence type="ECO:0000259" key="1">
    <source>
        <dbReference type="Pfam" id="PF07238"/>
    </source>
</evidence>
<feature type="domain" description="PilZ" evidence="1">
    <location>
        <begin position="215"/>
        <end position="296"/>
    </location>
</feature>
<evidence type="ECO:0000313" key="3">
    <source>
        <dbReference type="Proteomes" id="UP000231134"/>
    </source>
</evidence>
<dbReference type="AlphaFoldDB" id="A0A2M9A497"/>
<gene>
    <name evidence="2" type="ORF">BGX16_0474</name>
</gene>
<proteinExistence type="predicted"/>
<dbReference type="Pfam" id="PF07238">
    <property type="entry name" value="PilZ"/>
    <property type="match status" value="1"/>
</dbReference>
<dbReference type="Gene3D" id="2.40.10.220">
    <property type="entry name" value="predicted glycosyltransferase like domains"/>
    <property type="match status" value="1"/>
</dbReference>
<dbReference type="SUPFAM" id="SSF141371">
    <property type="entry name" value="PilZ domain-like"/>
    <property type="match status" value="1"/>
</dbReference>
<dbReference type="GO" id="GO:0035438">
    <property type="term" value="F:cyclic-di-GMP binding"/>
    <property type="evidence" value="ECO:0007669"/>
    <property type="project" value="InterPro"/>
</dbReference>
<name>A0A2M9A497_9BACT</name>